<evidence type="ECO:0000256" key="4">
    <source>
        <dbReference type="ARBA" id="ARBA00023163"/>
    </source>
</evidence>
<dbReference type="EMBL" id="BLIN01000003">
    <property type="protein sequence ID" value="GFE05898.1"/>
    <property type="molecule type" value="Genomic_DNA"/>
</dbReference>
<keyword evidence="4" id="KW-0804">Transcription</keyword>
<dbReference type="Gene3D" id="1.10.357.10">
    <property type="entry name" value="Tetracycline Repressor, domain 2"/>
    <property type="match status" value="1"/>
</dbReference>
<dbReference type="PRINTS" id="PR00455">
    <property type="entry name" value="HTHTETR"/>
</dbReference>
<sequence>MREDGRDGPVGPAEDTDTDPGSTHVAKAERTLETRERILSAACEVIAEVGFEKIRMRMVAEHAGVSTALLHYHFENRERLFAEAMTHSFAQTGTELERDADAVPASVVLARILHNMLPTDPELRQDWRLWQELWVRALRDETAQHLAVDLYDQLHTWIGEAIRRGIASGEFADCDVEATSTLLLALSDGFGIRLMLGDPRIDLPAAQAAIWRAVAGTLGVPAAFPEI</sequence>
<keyword evidence="1" id="KW-0678">Repressor</keyword>
<dbReference type="AlphaFoldDB" id="A0A640S485"/>
<evidence type="ECO:0000256" key="5">
    <source>
        <dbReference type="PROSITE-ProRule" id="PRU00335"/>
    </source>
</evidence>
<feature type="DNA-binding region" description="H-T-H motif" evidence="5">
    <location>
        <begin position="55"/>
        <end position="74"/>
    </location>
</feature>
<accession>A0A640S485</accession>
<dbReference type="GO" id="GO:0003700">
    <property type="term" value="F:DNA-binding transcription factor activity"/>
    <property type="evidence" value="ECO:0007669"/>
    <property type="project" value="TreeGrafter"/>
</dbReference>
<organism evidence="8 9">
    <name type="scientific">Streptomyces caniferus</name>
    <dbReference type="NCBI Taxonomy" id="285557"/>
    <lineage>
        <taxon>Bacteria</taxon>
        <taxon>Bacillati</taxon>
        <taxon>Actinomycetota</taxon>
        <taxon>Actinomycetes</taxon>
        <taxon>Kitasatosporales</taxon>
        <taxon>Streptomycetaceae</taxon>
        <taxon>Streptomyces</taxon>
    </lineage>
</organism>
<name>A0A640S485_9ACTN</name>
<dbReference type="InterPro" id="IPR039538">
    <property type="entry name" value="BetI_C"/>
</dbReference>
<comment type="caution">
    <text evidence="8">The sequence shown here is derived from an EMBL/GenBank/DDBJ whole genome shotgun (WGS) entry which is preliminary data.</text>
</comment>
<keyword evidence="2" id="KW-0805">Transcription regulation</keyword>
<evidence type="ECO:0000313" key="8">
    <source>
        <dbReference type="EMBL" id="GFE05898.1"/>
    </source>
</evidence>
<reference evidence="8 9" key="1">
    <citation type="submission" date="2019-12" db="EMBL/GenBank/DDBJ databases">
        <title>Whole genome shotgun sequence of Streptomyces caniferus NBRC 15389.</title>
        <authorList>
            <person name="Ichikawa N."/>
            <person name="Kimura A."/>
            <person name="Kitahashi Y."/>
            <person name="Komaki H."/>
            <person name="Tamura T."/>
        </authorList>
    </citation>
    <scope>NUCLEOTIDE SEQUENCE [LARGE SCALE GENOMIC DNA]</scope>
    <source>
        <strain evidence="8 9">NBRC 15389</strain>
    </source>
</reference>
<evidence type="ECO:0000256" key="6">
    <source>
        <dbReference type="SAM" id="MobiDB-lite"/>
    </source>
</evidence>
<dbReference type="Pfam" id="PF00440">
    <property type="entry name" value="TetR_N"/>
    <property type="match status" value="1"/>
</dbReference>
<dbReference type="PANTHER" id="PTHR30055:SF234">
    <property type="entry name" value="HTH-TYPE TRANSCRIPTIONAL REGULATOR BETI"/>
    <property type="match status" value="1"/>
</dbReference>
<evidence type="ECO:0000256" key="3">
    <source>
        <dbReference type="ARBA" id="ARBA00023125"/>
    </source>
</evidence>
<dbReference type="Pfam" id="PF13977">
    <property type="entry name" value="TetR_C_6"/>
    <property type="match status" value="1"/>
</dbReference>
<dbReference type="PROSITE" id="PS50977">
    <property type="entry name" value="HTH_TETR_2"/>
    <property type="match status" value="1"/>
</dbReference>
<evidence type="ECO:0000256" key="1">
    <source>
        <dbReference type="ARBA" id="ARBA00022491"/>
    </source>
</evidence>
<dbReference type="InterPro" id="IPR050109">
    <property type="entry name" value="HTH-type_TetR-like_transc_reg"/>
</dbReference>
<dbReference type="Proteomes" id="UP000435837">
    <property type="component" value="Unassembled WGS sequence"/>
</dbReference>
<dbReference type="InterPro" id="IPR009057">
    <property type="entry name" value="Homeodomain-like_sf"/>
</dbReference>
<keyword evidence="3 5" id="KW-0238">DNA-binding</keyword>
<evidence type="ECO:0000256" key="2">
    <source>
        <dbReference type="ARBA" id="ARBA00023015"/>
    </source>
</evidence>
<dbReference type="PANTHER" id="PTHR30055">
    <property type="entry name" value="HTH-TYPE TRANSCRIPTIONAL REGULATOR RUTR"/>
    <property type="match status" value="1"/>
</dbReference>
<gene>
    <name evidence="8" type="ORF">Scani_21660</name>
</gene>
<dbReference type="SUPFAM" id="SSF46689">
    <property type="entry name" value="Homeodomain-like"/>
    <property type="match status" value="1"/>
</dbReference>
<proteinExistence type="predicted"/>
<feature type="domain" description="HTH tetR-type" evidence="7">
    <location>
        <begin position="32"/>
        <end position="92"/>
    </location>
</feature>
<evidence type="ECO:0000259" key="7">
    <source>
        <dbReference type="PROSITE" id="PS50977"/>
    </source>
</evidence>
<dbReference type="SUPFAM" id="SSF48498">
    <property type="entry name" value="Tetracyclin repressor-like, C-terminal domain"/>
    <property type="match status" value="1"/>
</dbReference>
<feature type="region of interest" description="Disordered" evidence="6">
    <location>
        <begin position="1"/>
        <end position="25"/>
    </location>
</feature>
<evidence type="ECO:0000313" key="9">
    <source>
        <dbReference type="Proteomes" id="UP000435837"/>
    </source>
</evidence>
<dbReference type="GO" id="GO:0000976">
    <property type="term" value="F:transcription cis-regulatory region binding"/>
    <property type="evidence" value="ECO:0007669"/>
    <property type="project" value="TreeGrafter"/>
</dbReference>
<dbReference type="InterPro" id="IPR001647">
    <property type="entry name" value="HTH_TetR"/>
</dbReference>
<protein>
    <recommendedName>
        <fullName evidence="7">HTH tetR-type domain-containing protein</fullName>
    </recommendedName>
</protein>
<dbReference type="InterPro" id="IPR036271">
    <property type="entry name" value="Tet_transcr_reg_TetR-rel_C_sf"/>
</dbReference>